<feature type="compositionally biased region" description="Basic residues" evidence="7">
    <location>
        <begin position="170"/>
        <end position="185"/>
    </location>
</feature>
<evidence type="ECO:0000313" key="9">
    <source>
        <dbReference type="Proteomes" id="UP001338125"/>
    </source>
</evidence>
<evidence type="ECO:0000313" key="8">
    <source>
        <dbReference type="EMBL" id="KAK5998892.1"/>
    </source>
</evidence>
<evidence type="ECO:0000256" key="1">
    <source>
        <dbReference type="ARBA" id="ARBA00004123"/>
    </source>
</evidence>
<dbReference type="PANTHER" id="PTHR15341">
    <property type="entry name" value="SUN-COR STEROID HORMONE RECEPTOR CO-REPRESSOR"/>
    <property type="match status" value="1"/>
</dbReference>
<evidence type="ECO:0000256" key="7">
    <source>
        <dbReference type="SAM" id="MobiDB-lite"/>
    </source>
</evidence>
<evidence type="ECO:0000256" key="2">
    <source>
        <dbReference type="ARBA" id="ARBA00009154"/>
    </source>
</evidence>
<comment type="similarity">
    <text evidence="2 6">Belongs to the C1D family.</text>
</comment>
<comment type="function">
    <text evidence="6">Required for exosome-dependent processing of pre-rRNA and small nucleolar RNA (snRNA) precursors. Involved in processing of 35S pre-rRNA at the A0, A1 and A2 sites.</text>
</comment>
<accession>A0ABR0T393</accession>
<feature type="region of interest" description="Disordered" evidence="7">
    <location>
        <begin position="141"/>
        <end position="185"/>
    </location>
</feature>
<reference evidence="8 9" key="1">
    <citation type="submission" date="2024-01" db="EMBL/GenBank/DDBJ databases">
        <title>Complete genome of Cladobotryum mycophilum ATHUM6906.</title>
        <authorList>
            <person name="Christinaki A.C."/>
            <person name="Myridakis A.I."/>
            <person name="Kouvelis V.N."/>
        </authorList>
    </citation>
    <scope>NUCLEOTIDE SEQUENCE [LARGE SCALE GENOMIC DNA]</scope>
    <source>
        <strain evidence="8 9">ATHUM6906</strain>
    </source>
</reference>
<evidence type="ECO:0000256" key="5">
    <source>
        <dbReference type="ARBA" id="ARBA00023242"/>
    </source>
</evidence>
<proteinExistence type="inferred from homology"/>
<comment type="subcellular location">
    <subcellularLocation>
        <location evidence="1 6">Nucleus</location>
    </subcellularLocation>
</comment>
<keyword evidence="3 6" id="KW-0698">rRNA processing</keyword>
<evidence type="ECO:0000256" key="3">
    <source>
        <dbReference type="ARBA" id="ARBA00022552"/>
    </source>
</evidence>
<sequence length="185" mass="20374">MTDVTNITPDLKRLDNQLDNLEDALEPLLGNLDEMASQLPLLDKAKLFSLTAYAIESLLFSAVKLQGADAQNHAVFTELKRVQQYFGKIKKAEEPEVQRTMTVDKEATARILKADLGSDKSLSAKLAEKIAEERAKALLRAVENNNKKRPAEDSVQPSSSVGGNQAGSSKKPKKSRNKNKGKNRK</sequence>
<dbReference type="PANTHER" id="PTHR15341:SF3">
    <property type="entry name" value="NUCLEAR NUCLEIC ACID-BINDING PROTEIN C1D"/>
    <property type="match status" value="1"/>
</dbReference>
<comment type="caution">
    <text evidence="8">The sequence shown here is derived from an EMBL/GenBank/DDBJ whole genome shotgun (WGS) entry which is preliminary data.</text>
</comment>
<dbReference type="Pfam" id="PF04000">
    <property type="entry name" value="Sas10_Utp3"/>
    <property type="match status" value="1"/>
</dbReference>
<keyword evidence="4 6" id="KW-0694">RNA-binding</keyword>
<evidence type="ECO:0000256" key="4">
    <source>
        <dbReference type="ARBA" id="ARBA00022884"/>
    </source>
</evidence>
<dbReference type="Proteomes" id="UP001338125">
    <property type="component" value="Unassembled WGS sequence"/>
</dbReference>
<name>A0ABR0T393_9HYPO</name>
<gene>
    <name evidence="8" type="ORF">PT974_01276</name>
</gene>
<dbReference type="EMBL" id="JAVFKD010000001">
    <property type="protein sequence ID" value="KAK5998892.1"/>
    <property type="molecule type" value="Genomic_DNA"/>
</dbReference>
<dbReference type="InterPro" id="IPR011082">
    <property type="entry name" value="Exosome-assoc_fac/DNA_repair"/>
</dbReference>
<organism evidence="8 9">
    <name type="scientific">Cladobotryum mycophilum</name>
    <dbReference type="NCBI Taxonomy" id="491253"/>
    <lineage>
        <taxon>Eukaryota</taxon>
        <taxon>Fungi</taxon>
        <taxon>Dikarya</taxon>
        <taxon>Ascomycota</taxon>
        <taxon>Pezizomycotina</taxon>
        <taxon>Sordariomycetes</taxon>
        <taxon>Hypocreomycetidae</taxon>
        <taxon>Hypocreales</taxon>
        <taxon>Hypocreaceae</taxon>
        <taxon>Cladobotryum</taxon>
    </lineage>
</organism>
<evidence type="ECO:0000256" key="6">
    <source>
        <dbReference type="RuleBase" id="RU368003"/>
    </source>
</evidence>
<dbReference type="InterPro" id="IPR007146">
    <property type="entry name" value="Sas10/Utp3/C1D"/>
</dbReference>
<keyword evidence="5 6" id="KW-0539">Nucleus</keyword>
<keyword evidence="9" id="KW-1185">Reference proteome</keyword>
<protein>
    <recommendedName>
        <fullName evidence="6">Exosome complex protein</fullName>
    </recommendedName>
</protein>